<dbReference type="PROSITE" id="PS00678">
    <property type="entry name" value="WD_REPEATS_1"/>
    <property type="match status" value="1"/>
</dbReference>
<dbReference type="EMBL" id="JAPXFL010000008">
    <property type="protein sequence ID" value="KAK9502533.1"/>
    <property type="molecule type" value="Genomic_DNA"/>
</dbReference>
<keyword evidence="2" id="KW-0677">Repeat</keyword>
<dbReference type="InterPro" id="IPR019775">
    <property type="entry name" value="WD40_repeat_CS"/>
</dbReference>
<protein>
    <recommendedName>
        <fullName evidence="6">Guanine nucleotide-binding protein subunit beta-like protein 1</fullName>
    </recommendedName>
</protein>
<dbReference type="InterPro" id="IPR001680">
    <property type="entry name" value="WD40_rpt"/>
</dbReference>
<dbReference type="SUPFAM" id="SSF50978">
    <property type="entry name" value="WD40 repeat-like"/>
    <property type="match status" value="1"/>
</dbReference>
<organism evidence="4 5">
    <name type="scientific">Rhynocoris fuscipes</name>
    <dbReference type="NCBI Taxonomy" id="488301"/>
    <lineage>
        <taxon>Eukaryota</taxon>
        <taxon>Metazoa</taxon>
        <taxon>Ecdysozoa</taxon>
        <taxon>Arthropoda</taxon>
        <taxon>Hexapoda</taxon>
        <taxon>Insecta</taxon>
        <taxon>Pterygota</taxon>
        <taxon>Neoptera</taxon>
        <taxon>Paraneoptera</taxon>
        <taxon>Hemiptera</taxon>
        <taxon>Heteroptera</taxon>
        <taxon>Panheteroptera</taxon>
        <taxon>Cimicomorpha</taxon>
        <taxon>Reduviidae</taxon>
        <taxon>Harpactorinae</taxon>
        <taxon>Harpactorini</taxon>
        <taxon>Rhynocoris</taxon>
    </lineage>
</organism>
<gene>
    <name evidence="4" type="ORF">O3M35_011300</name>
</gene>
<dbReference type="SMART" id="SM00320">
    <property type="entry name" value="WD40"/>
    <property type="match status" value="3"/>
</dbReference>
<accession>A0AAW1D070</accession>
<evidence type="ECO:0000313" key="4">
    <source>
        <dbReference type="EMBL" id="KAK9502533.1"/>
    </source>
</evidence>
<reference evidence="4 5" key="1">
    <citation type="submission" date="2022-12" db="EMBL/GenBank/DDBJ databases">
        <title>Chromosome-level genome assembly of true bugs.</title>
        <authorList>
            <person name="Ma L."/>
            <person name="Li H."/>
        </authorList>
    </citation>
    <scope>NUCLEOTIDE SEQUENCE [LARGE SCALE GENOMIC DNA]</scope>
    <source>
        <strain evidence="4">Lab_2022b</strain>
    </source>
</reference>
<sequence length="320" mass="36553">MAPQPPDPIYTFRKSMAQINSLFVTSDNNTELLFACTIQGFLHVWDLKTKREIKCLQICEKECLAIARLNNYFIIQERGVGLKYFGIKDNLDWEIVRTVNCDYNGFCKIIVFNEDIFCPCDNGVIRIYQKNSDSILICQNEDKVNKRGEVMFMKFINYRKGLLVAYESGIVSFWTFNSNNVPRIDCERTFTDTPMCLDFCDITGEGVLGTSGEYLRKFRLDNDINECCSTIITNPGVSSVAIRNDGKLVATGCWDGKIRYFSMKHLKLLVVLDHHKEGAVQFLMFTEDILKSNCEGTLIAAGSDGRISIWDVYTKKKLES</sequence>
<keyword evidence="5" id="KW-1185">Reference proteome</keyword>
<dbReference type="PROSITE" id="PS50082">
    <property type="entry name" value="WD_REPEATS_2"/>
    <property type="match status" value="1"/>
</dbReference>
<evidence type="ECO:0008006" key="6">
    <source>
        <dbReference type="Google" id="ProtNLM"/>
    </source>
</evidence>
<evidence type="ECO:0000256" key="2">
    <source>
        <dbReference type="ARBA" id="ARBA00022737"/>
    </source>
</evidence>
<dbReference type="Pfam" id="PF00400">
    <property type="entry name" value="WD40"/>
    <property type="match status" value="2"/>
</dbReference>
<feature type="repeat" description="WD" evidence="3">
    <location>
        <begin position="298"/>
        <end position="320"/>
    </location>
</feature>
<dbReference type="InterPro" id="IPR015943">
    <property type="entry name" value="WD40/YVTN_repeat-like_dom_sf"/>
</dbReference>
<evidence type="ECO:0000313" key="5">
    <source>
        <dbReference type="Proteomes" id="UP001461498"/>
    </source>
</evidence>
<dbReference type="InterPro" id="IPR036322">
    <property type="entry name" value="WD40_repeat_dom_sf"/>
</dbReference>
<dbReference type="PANTHER" id="PTHR19854">
    <property type="entry name" value="TRANSDUCIN BETA-LIKE 3"/>
    <property type="match status" value="1"/>
</dbReference>
<dbReference type="AlphaFoldDB" id="A0AAW1D070"/>
<dbReference type="Gene3D" id="2.130.10.10">
    <property type="entry name" value="YVTN repeat-like/Quinoprotein amine dehydrogenase"/>
    <property type="match status" value="2"/>
</dbReference>
<proteinExistence type="predicted"/>
<comment type="caution">
    <text evidence="4">The sequence shown here is derived from an EMBL/GenBank/DDBJ whole genome shotgun (WGS) entry which is preliminary data.</text>
</comment>
<dbReference type="PANTHER" id="PTHR19854:SF1">
    <property type="entry name" value="GUANINE NUCLEOTIDE-BINDING PROTEIN SUBUNIT BETA-LIKE PROTEIN 1"/>
    <property type="match status" value="1"/>
</dbReference>
<keyword evidence="1 3" id="KW-0853">WD repeat</keyword>
<name>A0AAW1D070_9HEMI</name>
<evidence type="ECO:0000256" key="3">
    <source>
        <dbReference type="PROSITE-ProRule" id="PRU00221"/>
    </source>
</evidence>
<dbReference type="Proteomes" id="UP001461498">
    <property type="component" value="Unassembled WGS sequence"/>
</dbReference>
<evidence type="ECO:0000256" key="1">
    <source>
        <dbReference type="ARBA" id="ARBA00022574"/>
    </source>
</evidence>